<dbReference type="PANTHER" id="PTHR33121">
    <property type="entry name" value="CYCLIC DI-GMP PHOSPHODIESTERASE PDEF"/>
    <property type="match status" value="1"/>
</dbReference>
<dbReference type="CDD" id="cd01948">
    <property type="entry name" value="EAL"/>
    <property type="match status" value="1"/>
</dbReference>
<dbReference type="Pfam" id="PF00563">
    <property type="entry name" value="EAL"/>
    <property type="match status" value="1"/>
</dbReference>
<feature type="domain" description="EAL" evidence="1">
    <location>
        <begin position="28"/>
        <end position="277"/>
    </location>
</feature>
<dbReference type="SUPFAM" id="SSF141868">
    <property type="entry name" value="EAL domain-like"/>
    <property type="match status" value="1"/>
</dbReference>
<evidence type="ECO:0000313" key="3">
    <source>
        <dbReference type="Proteomes" id="UP001589683"/>
    </source>
</evidence>
<sequence length="277" mass="30904">MLSDLSTLGVEIADSISSPLSVAIESRDRDTLKMVRDALNRKQVMLAFQPIVQARNPNQIAFYEGLIRIMDGNGRIIPARDFIDVIENNEMGRIIDCLALELGLNTLANDAGLRLSINMSARSIGYQRWMQTLNHGLALEPTIGERLILEITESSAMLMPELVTSFMADLQKKGIAFALDDFGAGYTAFRYLKDFYFDVIKIDGQFVRGISKEADNQVLTRALMSIAQHFDMFTVAEAVENVEDAIFLTEMGIDCLQGYYFGAPFVKRPSGPELKRA</sequence>
<protein>
    <submittedName>
        <fullName evidence="2">EAL domain-containing protein</fullName>
    </submittedName>
</protein>
<dbReference type="Proteomes" id="UP001589683">
    <property type="component" value="Unassembled WGS sequence"/>
</dbReference>
<evidence type="ECO:0000259" key="1">
    <source>
        <dbReference type="PROSITE" id="PS50883"/>
    </source>
</evidence>
<comment type="caution">
    <text evidence="2">The sequence shown here is derived from an EMBL/GenBank/DDBJ whole genome shotgun (WGS) entry which is preliminary data.</text>
</comment>
<gene>
    <name evidence="2" type="ORF">ACFFUT_15420</name>
</gene>
<name>A0ABV5JJ81_9RHOB</name>
<dbReference type="InterPro" id="IPR001633">
    <property type="entry name" value="EAL_dom"/>
</dbReference>
<dbReference type="EMBL" id="JBHMEA010000048">
    <property type="protein sequence ID" value="MFB9233180.1"/>
    <property type="molecule type" value="Genomic_DNA"/>
</dbReference>
<evidence type="ECO:0000313" key="2">
    <source>
        <dbReference type="EMBL" id="MFB9233180.1"/>
    </source>
</evidence>
<dbReference type="Gene3D" id="3.20.20.450">
    <property type="entry name" value="EAL domain"/>
    <property type="match status" value="1"/>
</dbReference>
<reference evidence="2 3" key="1">
    <citation type="submission" date="2024-09" db="EMBL/GenBank/DDBJ databases">
        <authorList>
            <person name="Sun Q."/>
            <person name="Mori K."/>
        </authorList>
    </citation>
    <scope>NUCLEOTIDE SEQUENCE [LARGE SCALE GENOMIC DNA]</scope>
    <source>
        <strain evidence="2 3">CECT 8726</strain>
    </source>
</reference>
<dbReference type="RefSeq" id="WP_213889364.1">
    <property type="nucleotide sequence ID" value="NZ_JAGFNU010000006.1"/>
</dbReference>
<dbReference type="PANTHER" id="PTHR33121:SF79">
    <property type="entry name" value="CYCLIC DI-GMP PHOSPHODIESTERASE PDED-RELATED"/>
    <property type="match status" value="1"/>
</dbReference>
<organism evidence="2 3">
    <name type="scientific">Pseudohalocynthiibacter aestuariivivens</name>
    <dbReference type="NCBI Taxonomy" id="1591409"/>
    <lineage>
        <taxon>Bacteria</taxon>
        <taxon>Pseudomonadati</taxon>
        <taxon>Pseudomonadota</taxon>
        <taxon>Alphaproteobacteria</taxon>
        <taxon>Rhodobacterales</taxon>
        <taxon>Paracoccaceae</taxon>
        <taxon>Pseudohalocynthiibacter</taxon>
    </lineage>
</organism>
<dbReference type="SMART" id="SM00052">
    <property type="entry name" value="EAL"/>
    <property type="match status" value="1"/>
</dbReference>
<proteinExistence type="predicted"/>
<dbReference type="InterPro" id="IPR035919">
    <property type="entry name" value="EAL_sf"/>
</dbReference>
<dbReference type="InterPro" id="IPR050706">
    <property type="entry name" value="Cyclic-di-GMP_PDE-like"/>
</dbReference>
<accession>A0ABV5JJ81</accession>
<keyword evidence="3" id="KW-1185">Reference proteome</keyword>
<dbReference type="PROSITE" id="PS50883">
    <property type="entry name" value="EAL"/>
    <property type="match status" value="1"/>
</dbReference>